<dbReference type="PANTHER" id="PTHR42944">
    <property type="entry name" value="ADENINE DNA GLYCOSYLASE"/>
    <property type="match status" value="1"/>
</dbReference>
<proteinExistence type="inferred from homology"/>
<sequence>MDQRSPATIDTRPLLDWYDRNARKLPWRVGPEDRRLGVVPDPYHVWLSEIMLQQTTVAAVGPYFHAFLRRWPALSDLAAAETDDVMAAWAGLGYYSRARNLKKCAEVLAAEHDGKFPETEAGLLTLPGIGPYTAAAIAAIAFDRPATVVDGNVERVVARLFAIDTPLPDAKPDLKRLAATLTPSRRPGDFAQGMMDLGATICTPTRPACALCPFLGSCRAQGEDRPDRFPVKGAKAPKPTRKGAAFVCRRKDGAILLTRRPPKGLLGGMAEVPTTAWTPDYEPDDALSAAPFSANWTKATGPVRHVFTHFRLELDVYAAEIGTAPAPEGHWWEPAATLDEAALPTVMRKVIAHAFEDAFRPKR</sequence>
<keyword evidence="8 14" id="KW-0227">DNA damage</keyword>
<dbReference type="PROSITE" id="PS01155">
    <property type="entry name" value="ENDONUCLEASE_III_2"/>
    <property type="match status" value="1"/>
</dbReference>
<dbReference type="NCBIfam" id="TIGR01084">
    <property type="entry name" value="mutY"/>
    <property type="match status" value="1"/>
</dbReference>
<dbReference type="PANTHER" id="PTHR42944:SF1">
    <property type="entry name" value="ADENINE DNA GLYCOSYLASE"/>
    <property type="match status" value="1"/>
</dbReference>
<feature type="domain" description="HhH-GPD" evidence="15">
    <location>
        <begin position="51"/>
        <end position="200"/>
    </location>
</feature>
<evidence type="ECO:0000256" key="7">
    <source>
        <dbReference type="ARBA" id="ARBA00022723"/>
    </source>
</evidence>
<evidence type="ECO:0000256" key="6">
    <source>
        <dbReference type="ARBA" id="ARBA00022485"/>
    </source>
</evidence>
<protein>
    <recommendedName>
        <fullName evidence="5 14">Adenine DNA glycosylase</fullName>
        <ecNumber evidence="4 14">3.2.2.31</ecNumber>
    </recommendedName>
</protein>
<evidence type="ECO:0000256" key="2">
    <source>
        <dbReference type="ARBA" id="ARBA00002933"/>
    </source>
</evidence>
<dbReference type="FunFam" id="1.10.340.30:FF:000002">
    <property type="entry name" value="Adenine DNA glycosylase"/>
    <property type="match status" value="1"/>
</dbReference>
<evidence type="ECO:0000256" key="13">
    <source>
        <dbReference type="ARBA" id="ARBA00023295"/>
    </source>
</evidence>
<dbReference type="GO" id="GO:0006298">
    <property type="term" value="P:mismatch repair"/>
    <property type="evidence" value="ECO:0007669"/>
    <property type="project" value="TreeGrafter"/>
</dbReference>
<keyword evidence="10 14" id="KW-0408">Iron</keyword>
<comment type="function">
    <text evidence="2">Adenine glycosylase active on G-A mispairs. MutY also corrects error-prone DNA synthesis past GO lesions which are due to the oxidatively damaged form of guanine: 7,8-dihydro-8-oxoguanine (8-oxo-dGTP).</text>
</comment>
<dbReference type="PROSITE" id="PS00764">
    <property type="entry name" value="ENDONUCLEASE_III_1"/>
    <property type="match status" value="1"/>
</dbReference>
<evidence type="ECO:0000256" key="9">
    <source>
        <dbReference type="ARBA" id="ARBA00022801"/>
    </source>
</evidence>
<evidence type="ECO:0000256" key="3">
    <source>
        <dbReference type="ARBA" id="ARBA00008343"/>
    </source>
</evidence>
<dbReference type="GO" id="GO:0032357">
    <property type="term" value="F:oxidized purine DNA binding"/>
    <property type="evidence" value="ECO:0007669"/>
    <property type="project" value="TreeGrafter"/>
</dbReference>
<comment type="caution">
    <text evidence="16">The sequence shown here is derived from an EMBL/GenBank/DDBJ whole genome shotgun (WGS) entry which is preliminary data.</text>
</comment>
<dbReference type="InterPro" id="IPR011257">
    <property type="entry name" value="DNA_glycosylase"/>
</dbReference>
<keyword evidence="7" id="KW-0479">Metal-binding</keyword>
<dbReference type="GO" id="GO:0046872">
    <property type="term" value="F:metal ion binding"/>
    <property type="evidence" value="ECO:0007669"/>
    <property type="project" value="UniProtKB-UniRule"/>
</dbReference>
<dbReference type="CDD" id="cd00056">
    <property type="entry name" value="ENDO3c"/>
    <property type="match status" value="1"/>
</dbReference>
<dbReference type="Gene3D" id="1.10.1670.10">
    <property type="entry name" value="Helix-hairpin-Helix base-excision DNA repair enzymes (C-terminal)"/>
    <property type="match status" value="1"/>
</dbReference>
<dbReference type="GO" id="GO:0006284">
    <property type="term" value="P:base-excision repair"/>
    <property type="evidence" value="ECO:0007669"/>
    <property type="project" value="UniProtKB-UniRule"/>
</dbReference>
<evidence type="ECO:0000256" key="5">
    <source>
        <dbReference type="ARBA" id="ARBA00022023"/>
    </source>
</evidence>
<comment type="similarity">
    <text evidence="3 14">Belongs to the Nth/MutY family.</text>
</comment>
<evidence type="ECO:0000259" key="15">
    <source>
        <dbReference type="SMART" id="SM00478"/>
    </source>
</evidence>
<dbReference type="SMART" id="SM00478">
    <property type="entry name" value="ENDO3c"/>
    <property type="match status" value="1"/>
</dbReference>
<dbReference type="Gene3D" id="3.90.79.10">
    <property type="entry name" value="Nucleoside Triphosphate Pyrophosphohydrolase"/>
    <property type="match status" value="1"/>
</dbReference>
<keyword evidence="13 14" id="KW-0326">Glycosidase</keyword>
<dbReference type="Pfam" id="PF14815">
    <property type="entry name" value="NUDIX_4"/>
    <property type="match status" value="1"/>
</dbReference>
<evidence type="ECO:0000256" key="11">
    <source>
        <dbReference type="ARBA" id="ARBA00023014"/>
    </source>
</evidence>
<dbReference type="CDD" id="cd03431">
    <property type="entry name" value="NUDIX_DNA_Glycosylase_C-MutY"/>
    <property type="match status" value="1"/>
</dbReference>
<dbReference type="SUPFAM" id="SSF48150">
    <property type="entry name" value="DNA-glycosylase"/>
    <property type="match status" value="1"/>
</dbReference>
<keyword evidence="17" id="KW-1185">Reference proteome</keyword>
<evidence type="ECO:0000256" key="14">
    <source>
        <dbReference type="RuleBase" id="RU365096"/>
    </source>
</evidence>
<dbReference type="Proteomes" id="UP000249299">
    <property type="component" value="Unassembled WGS sequence"/>
</dbReference>
<evidence type="ECO:0000256" key="1">
    <source>
        <dbReference type="ARBA" id="ARBA00000843"/>
    </source>
</evidence>
<gene>
    <name evidence="16" type="primary">mutY</name>
    <name evidence="16" type="ORF">CH339_21125</name>
</gene>
<dbReference type="EMBL" id="NPEV01000067">
    <property type="protein sequence ID" value="RAI24792.1"/>
    <property type="molecule type" value="Genomic_DNA"/>
</dbReference>
<keyword evidence="11" id="KW-0411">Iron-sulfur</keyword>
<keyword evidence="12" id="KW-0234">DNA repair</keyword>
<dbReference type="Pfam" id="PF00633">
    <property type="entry name" value="HHH"/>
    <property type="match status" value="1"/>
</dbReference>
<keyword evidence="9" id="KW-0378">Hydrolase</keyword>
<dbReference type="InterPro" id="IPR004036">
    <property type="entry name" value="Endonuclease-III-like_CS2"/>
</dbReference>
<dbReference type="GO" id="GO:0000701">
    <property type="term" value="F:purine-specific mismatch base pair DNA N-glycosylase activity"/>
    <property type="evidence" value="ECO:0007669"/>
    <property type="project" value="UniProtKB-EC"/>
</dbReference>
<evidence type="ECO:0000256" key="8">
    <source>
        <dbReference type="ARBA" id="ARBA00022763"/>
    </source>
</evidence>
<dbReference type="InterPro" id="IPR029119">
    <property type="entry name" value="MutY_C"/>
</dbReference>
<evidence type="ECO:0000313" key="17">
    <source>
        <dbReference type="Proteomes" id="UP000249299"/>
    </source>
</evidence>
<evidence type="ECO:0000256" key="10">
    <source>
        <dbReference type="ARBA" id="ARBA00023004"/>
    </source>
</evidence>
<keyword evidence="6" id="KW-0004">4Fe-4S</keyword>
<evidence type="ECO:0000313" key="16">
    <source>
        <dbReference type="EMBL" id="RAI24792.1"/>
    </source>
</evidence>
<dbReference type="RefSeq" id="WP_111436414.1">
    <property type="nucleotide sequence ID" value="NZ_JACIGG010000038.1"/>
</dbReference>
<evidence type="ECO:0000256" key="4">
    <source>
        <dbReference type="ARBA" id="ARBA00012045"/>
    </source>
</evidence>
<comment type="cofactor">
    <cofactor evidence="14">
        <name>[4Fe-4S] cluster</name>
        <dbReference type="ChEBI" id="CHEBI:49883"/>
    </cofactor>
    <text evidence="14">Binds 1 [4Fe-4S] cluster.</text>
</comment>
<dbReference type="InterPro" id="IPR000445">
    <property type="entry name" value="HhH_motif"/>
</dbReference>
<dbReference type="InterPro" id="IPR003265">
    <property type="entry name" value="HhH-GPD_domain"/>
</dbReference>
<dbReference type="InterPro" id="IPR023170">
    <property type="entry name" value="HhH_base_excis_C"/>
</dbReference>
<comment type="catalytic activity">
    <reaction evidence="1 14">
        <text>Hydrolyzes free adenine bases from 7,8-dihydro-8-oxoguanine:adenine mismatched double-stranded DNA, leaving an apurinic site.</text>
        <dbReference type="EC" id="3.2.2.31"/>
    </reaction>
</comment>
<dbReference type="InterPro" id="IPR015797">
    <property type="entry name" value="NUDIX_hydrolase-like_dom_sf"/>
</dbReference>
<dbReference type="InterPro" id="IPR004035">
    <property type="entry name" value="Endouclease-III_FeS-bd_BS"/>
</dbReference>
<evidence type="ECO:0000256" key="12">
    <source>
        <dbReference type="ARBA" id="ARBA00023204"/>
    </source>
</evidence>
<reference evidence="16 17" key="1">
    <citation type="submission" date="2017-07" db="EMBL/GenBank/DDBJ databases">
        <title>Draft Genome Sequences of Select Purple Nonsulfur Bacteria.</title>
        <authorList>
            <person name="Lasarre B."/>
            <person name="Mckinlay J.B."/>
        </authorList>
    </citation>
    <scope>NUCLEOTIDE SEQUENCE [LARGE SCALE GENOMIC DNA]</scope>
    <source>
        <strain evidence="16 17">DSM 11290</strain>
    </source>
</reference>
<dbReference type="GO" id="GO:0035485">
    <property type="term" value="F:adenine/guanine mispair binding"/>
    <property type="evidence" value="ECO:0007669"/>
    <property type="project" value="TreeGrafter"/>
</dbReference>
<accession>A0A327JJ08</accession>
<organism evidence="16 17">
    <name type="scientific">Rhodobium orientis</name>
    <dbReference type="NCBI Taxonomy" id="34017"/>
    <lineage>
        <taxon>Bacteria</taxon>
        <taxon>Pseudomonadati</taxon>
        <taxon>Pseudomonadota</taxon>
        <taxon>Alphaproteobacteria</taxon>
        <taxon>Hyphomicrobiales</taxon>
        <taxon>Rhodobiaceae</taxon>
        <taxon>Rhodobium</taxon>
    </lineage>
</organism>
<dbReference type="AlphaFoldDB" id="A0A327JJ08"/>
<dbReference type="OrthoDB" id="9802365at2"/>
<dbReference type="EC" id="3.2.2.31" evidence="4 14"/>
<dbReference type="Pfam" id="PF00730">
    <property type="entry name" value="HhH-GPD"/>
    <property type="match status" value="1"/>
</dbReference>
<dbReference type="GO" id="GO:0034039">
    <property type="term" value="F:8-oxo-7,8-dihydroguanine DNA N-glycosylase activity"/>
    <property type="evidence" value="ECO:0007669"/>
    <property type="project" value="TreeGrafter"/>
</dbReference>
<dbReference type="InterPro" id="IPR005760">
    <property type="entry name" value="A/G_AdeGlyc_MutY"/>
</dbReference>
<name>A0A327JJ08_9HYPH</name>
<dbReference type="SUPFAM" id="SSF55811">
    <property type="entry name" value="Nudix"/>
    <property type="match status" value="1"/>
</dbReference>
<dbReference type="InterPro" id="IPR044298">
    <property type="entry name" value="MIG/MutY"/>
</dbReference>
<dbReference type="GO" id="GO:0051539">
    <property type="term" value="F:4 iron, 4 sulfur cluster binding"/>
    <property type="evidence" value="ECO:0007669"/>
    <property type="project" value="UniProtKB-UniRule"/>
</dbReference>
<dbReference type="Gene3D" id="1.10.340.30">
    <property type="entry name" value="Hypothetical protein, domain 2"/>
    <property type="match status" value="1"/>
</dbReference>